<keyword evidence="4" id="KW-1185">Reference proteome</keyword>
<proteinExistence type="predicted"/>
<sequence>MEDKEEKKQKKHGIFSFLKKKSKSAKFEEEGLEKEDKKEKKEKKEKKRKEEKENEKKRHSVAVVEKKEYKEPNRKSYAQGGSVSISSFMKSLPDWQESTRRVITDCSFETFPIAGDLPRLLKHLSIVREVSEGNYDTLFPKDGIVNKTSNAGDCLQVITCVTQLLEGEEQAEKVEKEWNETIVNDQDMSVQKTFLIKILKKVFVEETENKEVPSPVITFLKAINQKIIANSTMHLKIVCGNLFFKDSQPMFWEVACILQQKTYLIHYRKQETTSKNPEEYFRFLWELRLVFNSNLTQLEEVTMGISCIEFKPETTEAIRTSVLNTLKSIQFTDCQIKNVGEEDDQ</sequence>
<evidence type="ECO:0000256" key="1">
    <source>
        <dbReference type="SAM" id="MobiDB-lite"/>
    </source>
</evidence>
<name>A0ABQ0DSR5_9EUKA</name>
<comment type="caution">
    <text evidence="3">The sequence shown here is derived from an EMBL/GenBank/DDBJ whole genome shotgun (WGS) entry which is preliminary data.</text>
</comment>
<dbReference type="EMBL" id="BAAFRS010000265">
    <property type="protein sequence ID" value="GAB1225897.1"/>
    <property type="molecule type" value="Genomic_DNA"/>
</dbReference>
<feature type="domain" description="Ras guanine nucleotide exchange factor glfB-like C-terminal" evidence="2">
    <location>
        <begin position="108"/>
        <end position="322"/>
    </location>
</feature>
<dbReference type="InterPro" id="IPR056651">
    <property type="entry name" value="GlfB-like_C"/>
</dbReference>
<organism evidence="3 4">
    <name type="scientific">Entamoeba nuttalli</name>
    <dbReference type="NCBI Taxonomy" id="412467"/>
    <lineage>
        <taxon>Eukaryota</taxon>
        <taxon>Amoebozoa</taxon>
        <taxon>Evosea</taxon>
        <taxon>Archamoebae</taxon>
        <taxon>Mastigamoebida</taxon>
        <taxon>Entamoebidae</taxon>
        <taxon>Entamoeba</taxon>
    </lineage>
</organism>
<evidence type="ECO:0000313" key="4">
    <source>
        <dbReference type="Proteomes" id="UP001628156"/>
    </source>
</evidence>
<accession>A0ABQ0DSR5</accession>
<reference evidence="3 4" key="1">
    <citation type="journal article" date="2019" name="PLoS Negl. Trop. Dis.">
        <title>Whole genome sequencing of Entamoeba nuttalli reveals mammalian host-related molecular signatures and a novel octapeptide-repeat surface protein.</title>
        <authorList>
            <person name="Tanaka M."/>
            <person name="Makiuchi T."/>
            <person name="Komiyama T."/>
            <person name="Shiina T."/>
            <person name="Osaki K."/>
            <person name="Tachibana H."/>
        </authorList>
    </citation>
    <scope>NUCLEOTIDE SEQUENCE [LARGE SCALE GENOMIC DNA]</scope>
    <source>
        <strain evidence="3 4">P19-061405</strain>
    </source>
</reference>
<feature type="compositionally biased region" description="Basic and acidic residues" evidence="1">
    <location>
        <begin position="25"/>
        <end position="39"/>
    </location>
</feature>
<dbReference type="Proteomes" id="UP001628156">
    <property type="component" value="Unassembled WGS sequence"/>
</dbReference>
<feature type="compositionally biased region" description="Basic and acidic residues" evidence="1">
    <location>
        <begin position="64"/>
        <end position="74"/>
    </location>
</feature>
<evidence type="ECO:0000259" key="2">
    <source>
        <dbReference type="Pfam" id="PF24929"/>
    </source>
</evidence>
<dbReference type="PANTHER" id="PTHR36127:SF1">
    <property type="entry name" value="COMM DOMAIN-CONTAINING PROTEIN"/>
    <property type="match status" value="1"/>
</dbReference>
<evidence type="ECO:0000313" key="3">
    <source>
        <dbReference type="EMBL" id="GAB1225897.1"/>
    </source>
</evidence>
<feature type="region of interest" description="Disordered" evidence="1">
    <location>
        <begin position="22"/>
        <end position="79"/>
    </location>
</feature>
<protein>
    <recommendedName>
        <fullName evidence="2">Ras guanine nucleotide exchange factor glfB-like C-terminal domain-containing protein</fullName>
    </recommendedName>
</protein>
<dbReference type="PANTHER" id="PTHR36127">
    <property type="entry name" value="EXPRESSED PROTEIN"/>
    <property type="match status" value="1"/>
</dbReference>
<dbReference type="Pfam" id="PF24929">
    <property type="entry name" value="GlfB_C"/>
    <property type="match status" value="1"/>
</dbReference>
<gene>
    <name evidence="3" type="ORF">ENUP19_0265G0045</name>
</gene>